<proteinExistence type="predicted"/>
<keyword evidence="3" id="KW-1185">Reference proteome</keyword>
<organism evidence="1 3">
    <name type="scientific">Aquilegia coerulea</name>
    <name type="common">Rocky mountain columbine</name>
    <dbReference type="NCBI Taxonomy" id="218851"/>
    <lineage>
        <taxon>Eukaryota</taxon>
        <taxon>Viridiplantae</taxon>
        <taxon>Streptophyta</taxon>
        <taxon>Embryophyta</taxon>
        <taxon>Tracheophyta</taxon>
        <taxon>Spermatophyta</taxon>
        <taxon>Magnoliopsida</taxon>
        <taxon>Ranunculales</taxon>
        <taxon>Ranunculaceae</taxon>
        <taxon>Thalictroideae</taxon>
        <taxon>Aquilegia</taxon>
    </lineage>
</organism>
<evidence type="ECO:0000313" key="1">
    <source>
        <dbReference type="EMBL" id="PIA25902.1"/>
    </source>
</evidence>
<reference evidence="1 3" key="1">
    <citation type="submission" date="2017-09" db="EMBL/GenBank/DDBJ databases">
        <title>WGS assembly of Aquilegia coerulea Goldsmith.</title>
        <authorList>
            <person name="Hodges S."/>
            <person name="Kramer E."/>
            <person name="Nordborg M."/>
            <person name="Tomkins J."/>
            <person name="Borevitz J."/>
            <person name="Derieg N."/>
            <person name="Yan J."/>
            <person name="Mihaltcheva S."/>
            <person name="Hayes R.D."/>
            <person name="Rokhsar D."/>
        </authorList>
    </citation>
    <scope>NUCLEOTIDE SEQUENCE [LARGE SCALE GENOMIC DNA]</scope>
    <source>
        <strain evidence="3">cv. Goldsmith</strain>
    </source>
</reference>
<dbReference type="EMBL" id="KZ305120">
    <property type="protein sequence ID" value="PIA25902.1"/>
    <property type="molecule type" value="Genomic_DNA"/>
</dbReference>
<gene>
    <name evidence="2" type="ORF">AQUCO_00400153v1</name>
    <name evidence="1" type="ORF">AQUCO_10400012v1</name>
</gene>
<dbReference type="Proteomes" id="UP000230069">
    <property type="component" value="Unassembled WGS sequence"/>
</dbReference>
<sequence>MKQLYSILSDKLAESTDEISQTNARIVLIELIKERWKEIASQRKIRRKVKARDSRCFVILIGVFCLCKQTCFRLV</sequence>
<dbReference type="EMBL" id="KZ305021">
    <property type="protein sequence ID" value="PIA59098.1"/>
    <property type="molecule type" value="Genomic_DNA"/>
</dbReference>
<accession>A0A2G5C3N7</accession>
<evidence type="ECO:0000313" key="3">
    <source>
        <dbReference type="Proteomes" id="UP000230069"/>
    </source>
</evidence>
<name>A0A2G5C3N7_AQUCA</name>
<dbReference type="AlphaFoldDB" id="A0A2G5C3N7"/>
<evidence type="ECO:0000313" key="2">
    <source>
        <dbReference type="EMBL" id="PIA59098.1"/>
    </source>
</evidence>
<protein>
    <submittedName>
        <fullName evidence="1">Uncharacterized protein</fullName>
    </submittedName>
</protein>